<evidence type="ECO:0000313" key="2">
    <source>
        <dbReference type="Proteomes" id="UP000005092"/>
    </source>
</evidence>
<accession>J0GZN4</accession>
<dbReference type="AlphaFoldDB" id="J0GZN4"/>
<dbReference type="RefSeq" id="WP_003587091.1">
    <property type="nucleotide sequence ID" value="NZ_JH719381.1"/>
</dbReference>
<proteinExistence type="predicted"/>
<dbReference type="EMBL" id="JH719381">
    <property type="protein sequence ID" value="EJB03093.1"/>
    <property type="molecule type" value="Genomic_DNA"/>
</dbReference>
<sequence length="269" mass="30458">MSIPLEKIVEAAEKAGFVTELRAASVLTNAKWNASQNVYFIDKDEVKGRELDLRGYRMFSGTQEKPQVTCKISLCIEIKKTADPFIFYTNKRAKFDGSAGYGIFHWKNNVDRFVLSYDDIEKMRPMSGVERLARSYSCFKSGQTQHIQSGVLSAFKAAIHERDHCEEIYSDLSGDICFFIPMMVVDGPLYECFFEQDNDTLSAGEIDEVVYLQNYQSEKYGLVSNNVHVMNLATFAKRLPDFTAWGEHMLGVMMKNRDKVPAAAVAAKT</sequence>
<evidence type="ECO:0000313" key="1">
    <source>
        <dbReference type="EMBL" id="EJB03093.1"/>
    </source>
</evidence>
<organism evidence="1 2">
    <name type="scientific">Rhizobium leguminosarum bv. trifolii WSM597</name>
    <dbReference type="NCBI Taxonomy" id="754764"/>
    <lineage>
        <taxon>Bacteria</taxon>
        <taxon>Pseudomonadati</taxon>
        <taxon>Pseudomonadota</taxon>
        <taxon>Alphaproteobacteria</taxon>
        <taxon>Hyphomicrobiales</taxon>
        <taxon>Rhizobiaceae</taxon>
        <taxon>Rhizobium/Agrobacterium group</taxon>
        <taxon>Rhizobium</taxon>
    </lineage>
</organism>
<protein>
    <submittedName>
        <fullName evidence="1">Uncharacterized protein</fullName>
    </submittedName>
</protein>
<reference evidence="1 2" key="1">
    <citation type="submission" date="2012-02" db="EMBL/GenBank/DDBJ databases">
        <title>Improved High-Quality Draft Sequence of Rhizobium leguminosarum bv. trifolii WSM597.</title>
        <authorList>
            <consortium name="US DOE Joint Genome Institute"/>
            <person name="Lucas S."/>
            <person name="Han J."/>
            <person name="Lapidus A."/>
            <person name="Cheng J.-F."/>
            <person name="Goodwin L."/>
            <person name="Pitluck S."/>
            <person name="Peters L."/>
            <person name="Ovchinnikova G."/>
            <person name="Held B."/>
            <person name="Detter J.C."/>
            <person name="Han C."/>
            <person name="Tapia R."/>
            <person name="Land M."/>
            <person name="Hauser L."/>
            <person name="Kyrpides N."/>
            <person name="Ivanova N."/>
            <person name="Pagani I."/>
            <person name="Brau L."/>
            <person name="Yates R."/>
            <person name="O'Hara G."/>
            <person name="Rui T."/>
            <person name="Howieson J."/>
            <person name="Reeve W."/>
            <person name="Woyke T."/>
        </authorList>
    </citation>
    <scope>NUCLEOTIDE SEQUENCE [LARGE SCALE GENOMIC DNA]</scope>
    <source>
        <strain evidence="1 2">WSM597</strain>
    </source>
</reference>
<dbReference type="HOGENOM" id="CLU_1033954_0_0_5"/>
<gene>
    <name evidence="1" type="ORF">Rleg9DRAFT_1918</name>
</gene>
<name>J0GZN4_RHILT</name>
<dbReference type="Proteomes" id="UP000005092">
    <property type="component" value="Unassembled WGS sequence"/>
</dbReference>
<dbReference type="OrthoDB" id="2631933at2"/>